<accession>A0AAV2DYN7</accession>
<protein>
    <submittedName>
        <fullName evidence="1">Uncharacterized protein</fullName>
    </submittedName>
</protein>
<gene>
    <name evidence="1" type="ORF">LTRI10_LOCUS20326</name>
</gene>
<reference evidence="1 2" key="1">
    <citation type="submission" date="2024-04" db="EMBL/GenBank/DDBJ databases">
        <authorList>
            <person name="Fracassetti M."/>
        </authorList>
    </citation>
    <scope>NUCLEOTIDE SEQUENCE [LARGE SCALE GENOMIC DNA]</scope>
</reference>
<dbReference type="Proteomes" id="UP001497516">
    <property type="component" value="Chromosome 3"/>
</dbReference>
<organism evidence="1 2">
    <name type="scientific">Linum trigynum</name>
    <dbReference type="NCBI Taxonomy" id="586398"/>
    <lineage>
        <taxon>Eukaryota</taxon>
        <taxon>Viridiplantae</taxon>
        <taxon>Streptophyta</taxon>
        <taxon>Embryophyta</taxon>
        <taxon>Tracheophyta</taxon>
        <taxon>Spermatophyta</taxon>
        <taxon>Magnoliopsida</taxon>
        <taxon>eudicotyledons</taxon>
        <taxon>Gunneridae</taxon>
        <taxon>Pentapetalae</taxon>
        <taxon>rosids</taxon>
        <taxon>fabids</taxon>
        <taxon>Malpighiales</taxon>
        <taxon>Linaceae</taxon>
        <taxon>Linum</taxon>
    </lineage>
</organism>
<proteinExistence type="predicted"/>
<keyword evidence="2" id="KW-1185">Reference proteome</keyword>
<dbReference type="AlphaFoldDB" id="A0AAV2DYN7"/>
<evidence type="ECO:0000313" key="2">
    <source>
        <dbReference type="Proteomes" id="UP001497516"/>
    </source>
</evidence>
<sequence>MQALQAKSPSVEAKHLCQDEDGTWMVAHKFSSVVGPLSVAGVHSMCGTLGDLERKFEGAFFLFGDPSTITHLKGVLNVARALYELLNPPTIATNNFTRAFL</sequence>
<evidence type="ECO:0000313" key="1">
    <source>
        <dbReference type="EMBL" id="CAL1378766.1"/>
    </source>
</evidence>
<name>A0AAV2DYN7_9ROSI</name>
<dbReference type="EMBL" id="OZ034816">
    <property type="protein sequence ID" value="CAL1378766.1"/>
    <property type="molecule type" value="Genomic_DNA"/>
</dbReference>